<gene>
    <name evidence="1" type="ORF">EIN_257090</name>
</gene>
<dbReference type="KEGG" id="eiv:EIN_257090"/>
<accession>A0A0A1UAJ2</accession>
<dbReference type="AlphaFoldDB" id="A0A0A1UAJ2"/>
<evidence type="ECO:0000313" key="1">
    <source>
        <dbReference type="EMBL" id="ELP90209.1"/>
    </source>
</evidence>
<dbReference type="VEuPathDB" id="AmoebaDB:EIN_257090"/>
<sequence length="172" mass="19733">MSLKERFATQQMKIIFQGLAGLQALKTVPNKKALKEQPPNIIVAGSKEDLPPPQEYYPSNENMKSNYNIYVVFVDSTTNELGKDDIDYLTNYIKFIVPALEDPEDYQFGEFEFAHFFGAEFGCTFFYNTNKSNTHYHPEIEKEFEGMCLNFAIGDINEESVSRIIQKTITAK</sequence>
<organism evidence="1 2">
    <name type="scientific">Entamoeba invadens IP1</name>
    <dbReference type="NCBI Taxonomy" id="370355"/>
    <lineage>
        <taxon>Eukaryota</taxon>
        <taxon>Amoebozoa</taxon>
        <taxon>Evosea</taxon>
        <taxon>Archamoebae</taxon>
        <taxon>Mastigamoebida</taxon>
        <taxon>Entamoebidae</taxon>
        <taxon>Entamoeba</taxon>
    </lineage>
</organism>
<dbReference type="EMBL" id="KB206516">
    <property type="protein sequence ID" value="ELP90209.1"/>
    <property type="molecule type" value="Genomic_DNA"/>
</dbReference>
<protein>
    <submittedName>
        <fullName evidence="1">Uncharacterized protein</fullName>
    </submittedName>
</protein>
<reference evidence="1 2" key="1">
    <citation type="submission" date="2012-10" db="EMBL/GenBank/DDBJ databases">
        <authorList>
            <person name="Zafar N."/>
            <person name="Inman J."/>
            <person name="Hall N."/>
            <person name="Lorenzi H."/>
            <person name="Caler E."/>
        </authorList>
    </citation>
    <scope>NUCLEOTIDE SEQUENCE [LARGE SCALE GENOMIC DNA]</scope>
    <source>
        <strain evidence="1 2">IP1</strain>
    </source>
</reference>
<dbReference type="GeneID" id="14889194"/>
<evidence type="ECO:0000313" key="2">
    <source>
        <dbReference type="Proteomes" id="UP000014680"/>
    </source>
</evidence>
<proteinExistence type="predicted"/>
<keyword evidence="2" id="KW-1185">Reference proteome</keyword>
<dbReference type="Proteomes" id="UP000014680">
    <property type="component" value="Unassembled WGS sequence"/>
</dbReference>
<dbReference type="RefSeq" id="XP_004256980.1">
    <property type="nucleotide sequence ID" value="XM_004256932.1"/>
</dbReference>
<name>A0A0A1UAJ2_ENTIV</name>